<comment type="subcellular location">
    <subcellularLocation>
        <location evidence="1">Cell envelope</location>
    </subcellularLocation>
</comment>
<dbReference type="STRING" id="573024.SAMN05216208_0013"/>
<evidence type="ECO:0000259" key="4">
    <source>
        <dbReference type="Pfam" id="PF13407"/>
    </source>
</evidence>
<dbReference type="NCBIfam" id="NF008185">
    <property type="entry name" value="PRK10936.1"/>
    <property type="match status" value="1"/>
</dbReference>
<name>A0A1N7HP60_9RHOB</name>
<evidence type="ECO:0000313" key="6">
    <source>
        <dbReference type="Proteomes" id="UP000186019"/>
    </source>
</evidence>
<dbReference type="EMBL" id="FTNV01000009">
    <property type="protein sequence ID" value="SIS26498.1"/>
    <property type="molecule type" value="Genomic_DNA"/>
</dbReference>
<dbReference type="InterPro" id="IPR025997">
    <property type="entry name" value="SBP_2_dom"/>
</dbReference>
<evidence type="ECO:0000256" key="3">
    <source>
        <dbReference type="ARBA" id="ARBA00022729"/>
    </source>
</evidence>
<dbReference type="GO" id="GO:0030246">
    <property type="term" value="F:carbohydrate binding"/>
    <property type="evidence" value="ECO:0007669"/>
    <property type="project" value="UniProtKB-ARBA"/>
</dbReference>
<dbReference type="SUPFAM" id="SSF53822">
    <property type="entry name" value="Periplasmic binding protein-like I"/>
    <property type="match status" value="1"/>
</dbReference>
<protein>
    <submittedName>
        <fullName evidence="5">Protein TorT</fullName>
    </submittedName>
</protein>
<keyword evidence="6" id="KW-1185">Reference proteome</keyword>
<dbReference type="InterPro" id="IPR028082">
    <property type="entry name" value="Peripla_BP_I"/>
</dbReference>
<sequence length="340" mass="36458">MSNLVWRIARLYGRVRAGTIGTLCLGVCLCLCLALAPMPLFAEPSRLICVLVPHFKDEYWLSVAYGLEQEAARQNADLLMYEAGGYGAQARQIEQLAACADRGVDAILIGAVTQDDPALRYAIAATAHDIPVFGLVNDVDSDALQGRIGVDWHDMGLVIGRHLAMLHPEGSAKQSALLVSGPSRSGWPALLEAGLRDGLAESSVKIIDRFGADTGLRQQLSIVETALKQHPDADYLIGSAPAIEAAMGLRARPGDRTSPTLISTYISHTVLRGLINGAVMAASYDDPALQGELAVRRIVEWTGENLGLGPLGPEVVLLSQIAQNFTQIRISPADYFPKIQ</sequence>
<reference evidence="5 6" key="1">
    <citation type="submission" date="2017-01" db="EMBL/GenBank/DDBJ databases">
        <authorList>
            <person name="Mah S.A."/>
            <person name="Swanson W.J."/>
            <person name="Moy G.W."/>
            <person name="Vacquier V.D."/>
        </authorList>
    </citation>
    <scope>NUCLEOTIDE SEQUENCE [LARGE SCALE GENOMIC DNA]</scope>
    <source>
        <strain evidence="5 6">DSM 29590</strain>
    </source>
</reference>
<evidence type="ECO:0000256" key="1">
    <source>
        <dbReference type="ARBA" id="ARBA00004196"/>
    </source>
</evidence>
<comment type="similarity">
    <text evidence="2">Belongs to the bacterial solute-binding protein 2 family.</text>
</comment>
<dbReference type="CDD" id="cd06306">
    <property type="entry name" value="PBP1_TorT-like"/>
    <property type="match status" value="1"/>
</dbReference>
<dbReference type="Gene3D" id="3.40.50.2300">
    <property type="match status" value="2"/>
</dbReference>
<evidence type="ECO:0000256" key="2">
    <source>
        <dbReference type="ARBA" id="ARBA00007639"/>
    </source>
</evidence>
<dbReference type="GO" id="GO:0030313">
    <property type="term" value="C:cell envelope"/>
    <property type="evidence" value="ECO:0007669"/>
    <property type="project" value="UniProtKB-SubCell"/>
</dbReference>
<dbReference type="Pfam" id="PF13407">
    <property type="entry name" value="Peripla_BP_4"/>
    <property type="match status" value="1"/>
</dbReference>
<proteinExistence type="inferred from homology"/>
<evidence type="ECO:0000313" key="5">
    <source>
        <dbReference type="EMBL" id="SIS26498.1"/>
    </source>
</evidence>
<organism evidence="5 6">
    <name type="scientific">Roseovarius nanhaiticus</name>
    <dbReference type="NCBI Taxonomy" id="573024"/>
    <lineage>
        <taxon>Bacteria</taxon>
        <taxon>Pseudomonadati</taxon>
        <taxon>Pseudomonadota</taxon>
        <taxon>Alphaproteobacteria</taxon>
        <taxon>Rhodobacterales</taxon>
        <taxon>Roseobacteraceae</taxon>
        <taxon>Roseovarius</taxon>
    </lineage>
</organism>
<feature type="domain" description="Periplasmic binding protein" evidence="4">
    <location>
        <begin position="48"/>
        <end position="296"/>
    </location>
</feature>
<dbReference type="Proteomes" id="UP000186019">
    <property type="component" value="Unassembled WGS sequence"/>
</dbReference>
<keyword evidence="3" id="KW-0732">Signal</keyword>
<dbReference type="PANTHER" id="PTHR46847:SF1">
    <property type="entry name" value="D-ALLOSE-BINDING PERIPLASMIC PROTEIN-RELATED"/>
    <property type="match status" value="1"/>
</dbReference>
<accession>A0A1N7HP60</accession>
<gene>
    <name evidence="5" type="ORF">SAMN05421666_3578</name>
</gene>
<dbReference type="AlphaFoldDB" id="A0A1N7HP60"/>
<dbReference type="PANTHER" id="PTHR46847">
    <property type="entry name" value="D-ALLOSE-BINDING PERIPLASMIC PROTEIN-RELATED"/>
    <property type="match status" value="1"/>
</dbReference>